<evidence type="ECO:0000259" key="1">
    <source>
        <dbReference type="Pfam" id="PF12680"/>
    </source>
</evidence>
<feature type="domain" description="SnoaL-like" evidence="1">
    <location>
        <begin position="19"/>
        <end position="132"/>
    </location>
</feature>
<dbReference type="SUPFAM" id="SSF54427">
    <property type="entry name" value="NTF2-like"/>
    <property type="match status" value="1"/>
</dbReference>
<dbReference type="InterPro" id="IPR037401">
    <property type="entry name" value="SnoaL-like"/>
</dbReference>
<organism evidence="2">
    <name type="scientific">Paraconexibacter sp. AEG42_29</name>
    <dbReference type="NCBI Taxonomy" id="2997339"/>
    <lineage>
        <taxon>Bacteria</taxon>
        <taxon>Bacillati</taxon>
        <taxon>Actinomycetota</taxon>
        <taxon>Thermoleophilia</taxon>
        <taxon>Solirubrobacterales</taxon>
        <taxon>Paraconexibacteraceae</taxon>
        <taxon>Paraconexibacter</taxon>
    </lineage>
</organism>
<evidence type="ECO:0000313" key="2">
    <source>
        <dbReference type="EMBL" id="XAY07319.1"/>
    </source>
</evidence>
<dbReference type="Gene3D" id="3.10.450.50">
    <property type="match status" value="1"/>
</dbReference>
<sequence>MSSIEQAGVQRAVAERWYRGWLDAWNSHDPERVRPLITDDFALTTPTSTVMGWDVAGVEATRDYMAFVVGAYPDLVWEQVGPALYADDAPRVAFTWRGTGTFSGRMDPPGIDGTGRPFVFTGVEVFDFRGEQACALDVAYDLQGLMRQVLPKSAKG</sequence>
<reference evidence="2" key="1">
    <citation type="submission" date="2022-12" db="EMBL/GenBank/DDBJ databases">
        <title>Paraconexibacter alkalitolerans sp. nov. and Baekduia alba sp. nov., isolated from soil and emended description of the genera Paraconexibacter (Chun et al., 2020) and Baekduia (An et al., 2020).</title>
        <authorList>
            <person name="Vieira S."/>
            <person name="Huber K.J."/>
            <person name="Geppert A."/>
            <person name="Wolf J."/>
            <person name="Neumann-Schaal M."/>
            <person name="Muesken M."/>
            <person name="Overmann J."/>
        </authorList>
    </citation>
    <scope>NUCLEOTIDE SEQUENCE</scope>
    <source>
        <strain evidence="2">AEG42_29</strain>
    </source>
</reference>
<proteinExistence type="predicted"/>
<dbReference type="InterPro" id="IPR032710">
    <property type="entry name" value="NTF2-like_dom_sf"/>
</dbReference>
<dbReference type="AlphaFoldDB" id="A0AAU7B086"/>
<accession>A0AAU7B086</accession>
<protein>
    <recommendedName>
        <fullName evidence="1">SnoaL-like domain-containing protein</fullName>
    </recommendedName>
</protein>
<dbReference type="EMBL" id="CP114014">
    <property type="protein sequence ID" value="XAY07319.1"/>
    <property type="molecule type" value="Genomic_DNA"/>
</dbReference>
<name>A0AAU7B086_9ACTN</name>
<dbReference type="RefSeq" id="WP_354698518.1">
    <property type="nucleotide sequence ID" value="NZ_CP114014.1"/>
</dbReference>
<dbReference type="Pfam" id="PF12680">
    <property type="entry name" value="SnoaL_2"/>
    <property type="match status" value="1"/>
</dbReference>
<gene>
    <name evidence="2" type="ORF">DSM112329_04200</name>
</gene>
<dbReference type="KEGG" id="parq:DSM112329_04200"/>